<name>A0A8J2I583_9PLEO</name>
<keyword evidence="4" id="KW-0067">ATP-binding</keyword>
<evidence type="ECO:0000259" key="9">
    <source>
        <dbReference type="PROSITE" id="PS50893"/>
    </source>
</evidence>
<evidence type="ECO:0000313" key="11">
    <source>
        <dbReference type="EMBL" id="CAG5178267.1"/>
    </source>
</evidence>
<dbReference type="Gene3D" id="1.20.1560.10">
    <property type="entry name" value="ABC transporter type 1, transmembrane domain"/>
    <property type="match status" value="2"/>
</dbReference>
<dbReference type="OrthoDB" id="6500128at2759"/>
<keyword evidence="12" id="KW-1185">Reference proteome</keyword>
<feature type="transmembrane region" description="Helical" evidence="8">
    <location>
        <begin position="898"/>
        <end position="919"/>
    </location>
</feature>
<dbReference type="GO" id="GO:0016887">
    <property type="term" value="F:ATP hydrolysis activity"/>
    <property type="evidence" value="ECO:0007669"/>
    <property type="project" value="InterPro"/>
</dbReference>
<feature type="region of interest" description="Disordered" evidence="7">
    <location>
        <begin position="690"/>
        <end position="766"/>
    </location>
</feature>
<dbReference type="PROSITE" id="PS50929">
    <property type="entry name" value="ABC_TM1F"/>
    <property type="match status" value="2"/>
</dbReference>
<evidence type="ECO:0000256" key="1">
    <source>
        <dbReference type="ARBA" id="ARBA00004141"/>
    </source>
</evidence>
<dbReference type="GeneID" id="67020745"/>
<evidence type="ECO:0000256" key="7">
    <source>
        <dbReference type="SAM" id="MobiDB-lite"/>
    </source>
</evidence>
<organism evidence="11 12">
    <name type="scientific">Alternaria atra</name>
    <dbReference type="NCBI Taxonomy" id="119953"/>
    <lineage>
        <taxon>Eukaryota</taxon>
        <taxon>Fungi</taxon>
        <taxon>Dikarya</taxon>
        <taxon>Ascomycota</taxon>
        <taxon>Pezizomycotina</taxon>
        <taxon>Dothideomycetes</taxon>
        <taxon>Pleosporomycetidae</taxon>
        <taxon>Pleosporales</taxon>
        <taxon>Pleosporineae</taxon>
        <taxon>Pleosporaceae</taxon>
        <taxon>Alternaria</taxon>
        <taxon>Alternaria sect. Ulocladioides</taxon>
    </lineage>
</organism>
<dbReference type="SUPFAM" id="SSF52540">
    <property type="entry name" value="P-loop containing nucleoside triphosphate hydrolases"/>
    <property type="match status" value="3"/>
</dbReference>
<dbReference type="PANTHER" id="PTHR43394">
    <property type="entry name" value="ATP-DEPENDENT PERMEASE MDL1, MITOCHONDRIAL"/>
    <property type="match status" value="1"/>
</dbReference>
<dbReference type="Gene3D" id="3.40.50.300">
    <property type="entry name" value="P-loop containing nucleotide triphosphate hydrolases"/>
    <property type="match status" value="3"/>
</dbReference>
<comment type="caution">
    <text evidence="11">The sequence shown here is derived from an EMBL/GenBank/DDBJ whole genome shotgun (WGS) entry which is preliminary data.</text>
</comment>
<dbReference type="SUPFAM" id="SSF90123">
    <property type="entry name" value="ABC transporter transmembrane region"/>
    <property type="match status" value="2"/>
</dbReference>
<dbReference type="PROSITE" id="PS00211">
    <property type="entry name" value="ABC_TRANSPORTER_1"/>
    <property type="match status" value="1"/>
</dbReference>
<dbReference type="GO" id="GO:0005524">
    <property type="term" value="F:ATP binding"/>
    <property type="evidence" value="ECO:0007669"/>
    <property type="project" value="UniProtKB-KW"/>
</dbReference>
<dbReference type="InterPro" id="IPR003439">
    <property type="entry name" value="ABC_transporter-like_ATP-bd"/>
</dbReference>
<feature type="compositionally biased region" description="Basic and acidic residues" evidence="7">
    <location>
        <begin position="720"/>
        <end position="730"/>
    </location>
</feature>
<dbReference type="FunFam" id="3.40.50.300:FF:001471">
    <property type="entry name" value="P-loop containing nucleoside triphosphate hydrolase protein"/>
    <property type="match status" value="1"/>
</dbReference>
<dbReference type="SMART" id="SM00382">
    <property type="entry name" value="AAA"/>
    <property type="match status" value="2"/>
</dbReference>
<evidence type="ECO:0000256" key="8">
    <source>
        <dbReference type="SAM" id="Phobius"/>
    </source>
</evidence>
<evidence type="ECO:0000256" key="6">
    <source>
        <dbReference type="ARBA" id="ARBA00023136"/>
    </source>
</evidence>
<dbReference type="InterPro" id="IPR003593">
    <property type="entry name" value="AAA+_ATPase"/>
</dbReference>
<dbReference type="InterPro" id="IPR011527">
    <property type="entry name" value="ABC1_TM_dom"/>
</dbReference>
<dbReference type="InterPro" id="IPR017871">
    <property type="entry name" value="ABC_transporter-like_CS"/>
</dbReference>
<dbReference type="GO" id="GO:0005743">
    <property type="term" value="C:mitochondrial inner membrane"/>
    <property type="evidence" value="ECO:0007669"/>
    <property type="project" value="TreeGrafter"/>
</dbReference>
<dbReference type="PANTHER" id="PTHR43394:SF15">
    <property type="entry name" value="ALPHA-FACTOR-TRANSPORTING ATPASE"/>
    <property type="match status" value="1"/>
</dbReference>
<evidence type="ECO:0000259" key="10">
    <source>
        <dbReference type="PROSITE" id="PS50929"/>
    </source>
</evidence>
<protein>
    <submittedName>
        <fullName evidence="11">Uncharacterized protein</fullName>
    </submittedName>
</protein>
<feature type="transmembrane region" description="Helical" evidence="8">
    <location>
        <begin position="1001"/>
        <end position="1018"/>
    </location>
</feature>
<dbReference type="RefSeq" id="XP_043172183.1">
    <property type="nucleotide sequence ID" value="XM_043316248.1"/>
</dbReference>
<dbReference type="InterPro" id="IPR036640">
    <property type="entry name" value="ABC1_TM_sf"/>
</dbReference>
<keyword evidence="5 8" id="KW-1133">Transmembrane helix</keyword>
<evidence type="ECO:0000256" key="4">
    <source>
        <dbReference type="ARBA" id="ARBA00022840"/>
    </source>
</evidence>
<gene>
    <name evidence="11" type="ORF">ALTATR162_LOCUS8615</name>
</gene>
<keyword evidence="3" id="KW-0547">Nucleotide-binding</keyword>
<feature type="compositionally biased region" description="Polar residues" evidence="7">
    <location>
        <begin position="698"/>
        <end position="718"/>
    </location>
</feature>
<feature type="transmembrane region" description="Helical" evidence="8">
    <location>
        <begin position="46"/>
        <end position="71"/>
    </location>
</feature>
<evidence type="ECO:0000256" key="5">
    <source>
        <dbReference type="ARBA" id="ARBA00022989"/>
    </source>
</evidence>
<proteinExistence type="predicted"/>
<dbReference type="PROSITE" id="PS50893">
    <property type="entry name" value="ABC_TRANSPORTER_2"/>
    <property type="match status" value="2"/>
</dbReference>
<dbReference type="GO" id="GO:0015421">
    <property type="term" value="F:ABC-type oligopeptide transporter activity"/>
    <property type="evidence" value="ECO:0007669"/>
    <property type="project" value="TreeGrafter"/>
</dbReference>
<feature type="transmembrane region" description="Helical" evidence="8">
    <location>
        <begin position="318"/>
        <end position="338"/>
    </location>
</feature>
<dbReference type="InterPro" id="IPR039421">
    <property type="entry name" value="Type_1_exporter"/>
</dbReference>
<feature type="transmembrane region" description="Helical" evidence="8">
    <location>
        <begin position="280"/>
        <end position="298"/>
    </location>
</feature>
<keyword evidence="2 8" id="KW-0812">Transmembrane</keyword>
<feature type="domain" description="ABC transmembrane type-1" evidence="10">
    <location>
        <begin position="858"/>
        <end position="1141"/>
    </location>
</feature>
<keyword evidence="6 8" id="KW-0472">Membrane</keyword>
<dbReference type="InterPro" id="IPR027417">
    <property type="entry name" value="P-loop_NTPase"/>
</dbReference>
<comment type="subcellular location">
    <subcellularLocation>
        <location evidence="1">Membrane</location>
        <topology evidence="1">Multi-pass membrane protein</topology>
    </subcellularLocation>
</comment>
<feature type="domain" description="ABC transmembrane type-1" evidence="10">
    <location>
        <begin position="48"/>
        <end position="340"/>
    </location>
</feature>
<dbReference type="EMBL" id="CAJRGZ010000023">
    <property type="protein sequence ID" value="CAG5178267.1"/>
    <property type="molecule type" value="Genomic_DNA"/>
</dbReference>
<dbReference type="Proteomes" id="UP000676310">
    <property type="component" value="Unassembled WGS sequence"/>
</dbReference>
<sequence>MATTINPNVTANHENTIPQADEEQDYISQVGWKTLFSFTTERHLPVLVGGIVTASLAALTMPVFAILYGLVSGQYLSYGNGEMNSNQFIANVTKLCMILTSVGTLNWITNSFYFFFLLVFGELQARSARDRVFDALIKKDMTWFDMRETGIAAFLPTVQMHIRDLQLSVSSPFGEAVQSLVQGVASLGVAFYYSWNLTLVISCTIPVLYLVQSLVASRLSLRTHEHAEKLQSALKYVTTAVTSIETVKCFNGERYELHVFSNIITLAANLYKWVANLRSIQIGIMQFFTLSVFVQGFWYGSHLADIGDKTPGEVFITFWAVLMAMSGMTQIMPQLIVLQKGKTAGAKLSLLMKQMSISDQKLESQGQMRPARCSGDIEFRKVTFSYPTRGDEIAIRDASLFIPAGETTFVIGKSGAGKSTLGQLLVRFYQPSSGQIFLGKVPVEELDVQWLRQNVTLVEQHSVLFNDTIRHNLALGKIGDTLDMQEIHDAVKFAMLDPVMQGLPSGLDTNLGMKGDSLSGGQKQRVALARAKIRNSPVLILDESTSHLDYITRAETLEAIRSWRKGKTTIVITHDISQIRSDDFLYLLEDTRVVQEGYRKELESQDGAFQAFLDTHKELCADEESDSDDDFYSVNEADDTKLIQPEVFVTRIVPMRRPLPAAYFGKTRASWAGTEPADLVACPRQFIHEKEGDRGRQSELTLTSEPLESTEASPSTIELKQLESPDKSRFTGETFLSKEYGSRPGPQASEGLPRSDSRRRSVSFSKEYGPRPVSILSTRPVSWIGPHPRPLMIPETVPVCLDAPKKWSRNDKLLSKVGLSHRKSQKEREDTSPASLPIKEIFMSIWPAIGWDSRLLLFGALLSATIHSACTPVFAWVFARLLSTFYDAGTDDHHARTYSLIILGVAAVDGLTSYFMFFFSDTVAQTWTLSLKKEAMRRILMQPRAFFDKEENSISRLAETLDHFAEEARNLPGRFACVLLAISIMVVIGITWSMIIAWKLALVALATGPILFAITQCYNKISIYWERLANEADDRVGQVFHETFVNIRTVRCLVLEDHFRKKYNDATTEAVNVGIKRAIYSGSIYGLSYSGIIFVAILLFWYGGLLISRNEYSVTQVNECFLVLMLSINHVSYMSNYVTQINISRDAGSRLLRLARLPMNSHELTGTTQIQSAGDISLNKVNFRYPTRSGVQVLHDVSFSIPQGSCTAIVGFSGSGKSTIASLLLKLYPTDRKLVWASEPVSDTAVSGHNIKDLHTTTLRSRMALVSQIPVLFPGTIAENIAYGLSPSLPEASMESIRAAASAAGISDFIDSLSQGYNTLVGEGGTSLSGGQAQRLSIARALVRNPDILILDEPTSALDVASANVIRDTILRLVSDNEDTLSPASPPLSPRYRSGGIWDGVDADWDVKVAKHQERMGASGGEKGKEPRKRMTVIIITHAQEMMAIARHIVMLDKGRVIEQGSFDELKKKRGSAFGRLLRGVRE</sequence>
<feature type="transmembrane region" description="Helical" evidence="8">
    <location>
        <begin position="1084"/>
        <end position="1103"/>
    </location>
</feature>
<dbReference type="GO" id="GO:0090374">
    <property type="term" value="P:oligopeptide export from mitochondrion"/>
    <property type="evidence" value="ECO:0007669"/>
    <property type="project" value="TreeGrafter"/>
</dbReference>
<evidence type="ECO:0000256" key="2">
    <source>
        <dbReference type="ARBA" id="ARBA00022692"/>
    </source>
</evidence>
<feature type="transmembrane region" description="Helical" evidence="8">
    <location>
        <begin position="975"/>
        <end position="995"/>
    </location>
</feature>
<dbReference type="CDD" id="cd18578">
    <property type="entry name" value="ABC_6TM_Pgp_ABCB1_D2_like"/>
    <property type="match status" value="1"/>
</dbReference>
<feature type="domain" description="ABC transporter" evidence="9">
    <location>
        <begin position="1176"/>
        <end position="1479"/>
    </location>
</feature>
<accession>A0A8J2I583</accession>
<feature type="domain" description="ABC transporter" evidence="9">
    <location>
        <begin position="377"/>
        <end position="615"/>
    </location>
</feature>
<reference evidence="11" key="1">
    <citation type="submission" date="2021-05" db="EMBL/GenBank/DDBJ databases">
        <authorList>
            <person name="Stam R."/>
        </authorList>
    </citation>
    <scope>NUCLEOTIDE SEQUENCE</scope>
    <source>
        <strain evidence="11">CS162</strain>
    </source>
</reference>
<feature type="transmembrane region" description="Helical" evidence="8">
    <location>
        <begin position="855"/>
        <end position="878"/>
    </location>
</feature>
<dbReference type="Pfam" id="PF00005">
    <property type="entry name" value="ABC_tran"/>
    <property type="match status" value="2"/>
</dbReference>
<feature type="transmembrane region" description="Helical" evidence="8">
    <location>
        <begin position="92"/>
        <end position="120"/>
    </location>
</feature>
<dbReference type="CDD" id="cd18577">
    <property type="entry name" value="ABC_6TM_Pgp_ABCB1_D1_like"/>
    <property type="match status" value="1"/>
</dbReference>
<evidence type="ECO:0000313" key="12">
    <source>
        <dbReference type="Proteomes" id="UP000676310"/>
    </source>
</evidence>
<evidence type="ECO:0000256" key="3">
    <source>
        <dbReference type="ARBA" id="ARBA00022741"/>
    </source>
</evidence>
<dbReference type="Pfam" id="PF00664">
    <property type="entry name" value="ABC_membrane"/>
    <property type="match status" value="2"/>
</dbReference>